<accession>A0A7S3IXE9</accession>
<name>A0A7S3IXE9_9SPIT</name>
<reference evidence="1" key="1">
    <citation type="submission" date="2021-01" db="EMBL/GenBank/DDBJ databases">
        <authorList>
            <person name="Corre E."/>
            <person name="Pelletier E."/>
            <person name="Niang G."/>
            <person name="Scheremetjew M."/>
            <person name="Finn R."/>
            <person name="Kale V."/>
            <person name="Holt S."/>
            <person name="Cochrane G."/>
            <person name="Meng A."/>
            <person name="Brown T."/>
            <person name="Cohen L."/>
        </authorList>
    </citation>
    <scope>NUCLEOTIDE SEQUENCE</scope>
    <source>
        <strain evidence="1">S3</strain>
    </source>
</reference>
<proteinExistence type="predicted"/>
<dbReference type="AlphaFoldDB" id="A0A7S3IXE9"/>
<sequence>MFLKADRVAVTKLMQEEALDPNHWFNKFKTISEEEMDLLPDTFMRKYTAMGRTILEHRDFTHMTESKNKNNWWNQVKDLEELQTNEQKQEDEDFMELRTNQRENELGDFDWTGYMTRQPRYNHRAKNFNFEDFYRFTQTYEQARELDEENSKQFYKLVKYVKNQLANSEDPRIAQRNLVVRDFLKKYRIDLIEIPEEFQDLEVEEDFNPKRRSRTQRKRVYTRSDRSLKDYDVWRCHDRQLLVAEAGQKAVCKITVAPSLLKRAFGQPDESDLGFKCTGYYDFEDTFLDLFRLMEYKQTDYTHGLAREPEYYETKKNMKKPYHKRKRPYPTVDEFWNSDEPVAFRLLASHHADWRRFRRWIRSHFVEVEADADYDYDKQALEKFGKEIEICIADYDTKGVVNTEMAAFKWTNLQYMDAKEIKKLPQEDKLSVPEPPKYPEGLVKHY</sequence>
<protein>
    <submittedName>
        <fullName evidence="1">Uncharacterized protein</fullName>
    </submittedName>
</protein>
<evidence type="ECO:0000313" key="1">
    <source>
        <dbReference type="EMBL" id="CAE0333435.1"/>
    </source>
</evidence>
<dbReference type="EMBL" id="HBIH01035350">
    <property type="protein sequence ID" value="CAE0333435.1"/>
    <property type="molecule type" value="Transcribed_RNA"/>
</dbReference>
<organism evidence="1">
    <name type="scientific">Strombidium inclinatum</name>
    <dbReference type="NCBI Taxonomy" id="197538"/>
    <lineage>
        <taxon>Eukaryota</taxon>
        <taxon>Sar</taxon>
        <taxon>Alveolata</taxon>
        <taxon>Ciliophora</taxon>
        <taxon>Intramacronucleata</taxon>
        <taxon>Spirotrichea</taxon>
        <taxon>Oligotrichia</taxon>
        <taxon>Strombidiidae</taxon>
        <taxon>Strombidium</taxon>
    </lineage>
</organism>
<gene>
    <name evidence="1" type="ORF">SINC0208_LOCUS14073</name>
</gene>